<feature type="chain" id="PRO_5016126208" description="Secretion system C-terminal sorting domain-containing protein" evidence="1">
    <location>
        <begin position="18"/>
        <end position="471"/>
    </location>
</feature>
<feature type="domain" description="Secretion system C-terminal sorting" evidence="2">
    <location>
        <begin position="396"/>
        <end position="469"/>
    </location>
</feature>
<dbReference type="InterPro" id="IPR026444">
    <property type="entry name" value="Secre_tail"/>
</dbReference>
<gene>
    <name evidence="3" type="ORF">DN068_02785</name>
</gene>
<proteinExistence type="predicted"/>
<evidence type="ECO:0000259" key="2">
    <source>
        <dbReference type="Pfam" id="PF18962"/>
    </source>
</evidence>
<dbReference type="EMBL" id="QKTW01000003">
    <property type="protein sequence ID" value="PZF74518.1"/>
    <property type="molecule type" value="Genomic_DNA"/>
</dbReference>
<keyword evidence="4" id="KW-1185">Reference proteome</keyword>
<evidence type="ECO:0000313" key="4">
    <source>
        <dbReference type="Proteomes" id="UP000248745"/>
    </source>
</evidence>
<dbReference type="Proteomes" id="UP000248745">
    <property type="component" value="Unassembled WGS sequence"/>
</dbReference>
<protein>
    <recommendedName>
        <fullName evidence="2">Secretion system C-terminal sorting domain-containing protein</fullName>
    </recommendedName>
</protein>
<organism evidence="3 4">
    <name type="scientific">Taibaiella soli</name>
    <dbReference type="NCBI Taxonomy" id="1649169"/>
    <lineage>
        <taxon>Bacteria</taxon>
        <taxon>Pseudomonadati</taxon>
        <taxon>Bacteroidota</taxon>
        <taxon>Chitinophagia</taxon>
        <taxon>Chitinophagales</taxon>
        <taxon>Chitinophagaceae</taxon>
        <taxon>Taibaiella</taxon>
    </lineage>
</organism>
<dbReference type="Pfam" id="PF18962">
    <property type="entry name" value="Por_Secre_tail"/>
    <property type="match status" value="1"/>
</dbReference>
<sequence>MKFLSILLCAMSATAFAQQQNNSSPYSKMVSHLSPQLQQILAKQMEAPHGLNKTTTDKQRLVGYSINDFRNGYKDSTYLAYSGYRGSSFANCQENWRGWDGTYSKPDQVLEIRNGILISDTRNTYDNNDSLAGFSLSGYLHNHWDYTRDNAGNIIVTDFYDTVGTQVNHSSEYFTYDNQNRITLDSSFQGSKTNYGYGQNVDSLIGYTWNNGSSSWIAQTKKINIYSGAGLLTLHYQFSTAPGSNVLDSYSRTNYTYNSNGFVILENTQLYDATSGTWGNDQNEALGYNGNNPLLTYVELDHSYKFIGTLNSAGNYDTIYNFQWNNSSGGWDQNNKVRFIYNSFDYITAADLYEIDTATGAISTTVTGRQNYYYQTYNVPDAVTTVNAVFTEITTYPNPVSGKLHVDGNIGSKNVSMQIISITGARLFNTSGNWQSMNKDIDMSSFANGVYYLLITDNNGNKIAAKQIVKN</sequence>
<accession>A0A2W2B3E2</accession>
<evidence type="ECO:0000313" key="3">
    <source>
        <dbReference type="EMBL" id="PZF74518.1"/>
    </source>
</evidence>
<dbReference type="Gene3D" id="2.40.128.720">
    <property type="match status" value="1"/>
</dbReference>
<reference evidence="3 4" key="1">
    <citation type="submission" date="2018-06" db="EMBL/GenBank/DDBJ databases">
        <title>Mucibacter soli gen. nov., sp. nov., a new member of the family Chitinophagaceae producing mucin.</title>
        <authorList>
            <person name="Kim M.-K."/>
            <person name="Park S."/>
            <person name="Kim T.-S."/>
            <person name="Joung Y."/>
            <person name="Han J.-H."/>
            <person name="Kim S.B."/>
        </authorList>
    </citation>
    <scope>NUCLEOTIDE SEQUENCE [LARGE SCALE GENOMIC DNA]</scope>
    <source>
        <strain evidence="3 4">R1-15</strain>
    </source>
</reference>
<dbReference type="NCBIfam" id="TIGR04183">
    <property type="entry name" value="Por_Secre_tail"/>
    <property type="match status" value="1"/>
</dbReference>
<name>A0A2W2B3E2_9BACT</name>
<keyword evidence="1" id="KW-0732">Signal</keyword>
<dbReference type="AlphaFoldDB" id="A0A2W2B3E2"/>
<comment type="caution">
    <text evidence="3">The sequence shown here is derived from an EMBL/GenBank/DDBJ whole genome shotgun (WGS) entry which is preliminary data.</text>
</comment>
<evidence type="ECO:0000256" key="1">
    <source>
        <dbReference type="SAM" id="SignalP"/>
    </source>
</evidence>
<feature type="signal peptide" evidence="1">
    <location>
        <begin position="1"/>
        <end position="17"/>
    </location>
</feature>
<dbReference type="OrthoDB" id="649093at2"/>
<dbReference type="RefSeq" id="WP_110997358.1">
    <property type="nucleotide sequence ID" value="NZ_QKTW01000003.1"/>
</dbReference>